<evidence type="ECO:0000259" key="13">
    <source>
        <dbReference type="Pfam" id="PF02782"/>
    </source>
</evidence>
<keyword evidence="6 11" id="KW-0418">Kinase</keyword>
<reference evidence="14" key="1">
    <citation type="submission" date="2022-10" db="EMBL/GenBank/DDBJ databases">
        <title>Gaoshiqiia sediminis gen. nov., sp. nov., isolated from coastal sediment.</title>
        <authorList>
            <person name="Yu W.X."/>
            <person name="Mu D.S."/>
            <person name="Du J.Z."/>
            <person name="Liang Y.Q."/>
        </authorList>
    </citation>
    <scope>NUCLEOTIDE SEQUENCE</scope>
    <source>
        <strain evidence="14">A06</strain>
    </source>
</reference>
<evidence type="ECO:0000256" key="5">
    <source>
        <dbReference type="ARBA" id="ARBA00022741"/>
    </source>
</evidence>
<keyword evidence="5" id="KW-0547">Nucleotide-binding</keyword>
<dbReference type="Pfam" id="PF02782">
    <property type="entry name" value="FGGY_C"/>
    <property type="match status" value="1"/>
</dbReference>
<evidence type="ECO:0000313" key="15">
    <source>
        <dbReference type="Proteomes" id="UP001163821"/>
    </source>
</evidence>
<dbReference type="GO" id="GO:0006072">
    <property type="term" value="P:glycerol-3-phosphate metabolic process"/>
    <property type="evidence" value="ECO:0007669"/>
    <property type="project" value="InterPro"/>
</dbReference>
<dbReference type="EMBL" id="JAPAAF010000003">
    <property type="protein sequence ID" value="MCW0481775.1"/>
    <property type="molecule type" value="Genomic_DNA"/>
</dbReference>
<dbReference type="NCBIfam" id="NF000756">
    <property type="entry name" value="PRK00047.1"/>
    <property type="match status" value="1"/>
</dbReference>
<dbReference type="InterPro" id="IPR043129">
    <property type="entry name" value="ATPase_NBD"/>
</dbReference>
<evidence type="ECO:0000256" key="10">
    <source>
        <dbReference type="ARBA" id="ARBA00052101"/>
    </source>
</evidence>
<dbReference type="SUPFAM" id="SSF53067">
    <property type="entry name" value="Actin-like ATPase domain"/>
    <property type="match status" value="2"/>
</dbReference>
<dbReference type="GO" id="GO:0005524">
    <property type="term" value="F:ATP binding"/>
    <property type="evidence" value="ECO:0007669"/>
    <property type="project" value="UniProtKB-KW"/>
</dbReference>
<evidence type="ECO:0000259" key="12">
    <source>
        <dbReference type="Pfam" id="PF00370"/>
    </source>
</evidence>
<feature type="domain" description="Carbohydrate kinase FGGY N-terminal" evidence="12">
    <location>
        <begin position="7"/>
        <end position="254"/>
    </location>
</feature>
<evidence type="ECO:0000313" key="14">
    <source>
        <dbReference type="EMBL" id="MCW0481775.1"/>
    </source>
</evidence>
<keyword evidence="4 11" id="KW-0808">Transferase</keyword>
<name>A0AA42C979_9BACT</name>
<comment type="catalytic activity">
    <reaction evidence="10">
        <text>glycerol + ATP = sn-glycerol 3-phosphate + ADP + H(+)</text>
        <dbReference type="Rhea" id="RHEA:21644"/>
        <dbReference type="ChEBI" id="CHEBI:15378"/>
        <dbReference type="ChEBI" id="CHEBI:17754"/>
        <dbReference type="ChEBI" id="CHEBI:30616"/>
        <dbReference type="ChEBI" id="CHEBI:57597"/>
        <dbReference type="ChEBI" id="CHEBI:456216"/>
        <dbReference type="EC" id="2.7.1.30"/>
    </reaction>
</comment>
<accession>A0AA42C979</accession>
<evidence type="ECO:0000256" key="1">
    <source>
        <dbReference type="ARBA" id="ARBA00005190"/>
    </source>
</evidence>
<dbReference type="NCBIfam" id="TIGR01311">
    <property type="entry name" value="glycerol_kin"/>
    <property type="match status" value="1"/>
</dbReference>
<dbReference type="Pfam" id="PF00370">
    <property type="entry name" value="FGGY_N"/>
    <property type="match status" value="1"/>
</dbReference>
<dbReference type="InterPro" id="IPR000577">
    <property type="entry name" value="Carb_kinase_FGGY"/>
</dbReference>
<gene>
    <name evidence="14" type="primary">glpK</name>
    <name evidence="14" type="ORF">N2K84_03475</name>
</gene>
<protein>
    <recommendedName>
        <fullName evidence="3">glycerol kinase</fullName>
        <ecNumber evidence="3">2.7.1.30</ecNumber>
    </recommendedName>
    <alternativeName>
        <fullName evidence="9">ATP:glycerol 3-phosphotransferase</fullName>
    </alternativeName>
</protein>
<dbReference type="EC" id="2.7.1.30" evidence="3"/>
<dbReference type="FunFam" id="3.30.420.40:FF:000008">
    <property type="entry name" value="Glycerol kinase"/>
    <property type="match status" value="1"/>
</dbReference>
<dbReference type="InterPro" id="IPR018485">
    <property type="entry name" value="FGGY_C"/>
</dbReference>
<dbReference type="PANTHER" id="PTHR10196:SF69">
    <property type="entry name" value="GLYCEROL KINASE"/>
    <property type="match status" value="1"/>
</dbReference>
<sequence length="498" mass="55139">MEKDGKYILAIDQSTSATKAILFDKCGRLKQRTTIPHRQFYPHAGFVEHDPVEIFNNTCEAMRQVMTEQKVTEDELAGIAITNQRETALIWDKNTGLPVANAAVWQCQRGAQLCLELKTKGYEDLIRSKTGLLIDPYFSASKLSWIMQNTPGLKEQAKKGELLLGTMDSWLLWKLTGGKVHATDYSNACRTMLFNIHTLDWDNELIELFGLYRNMFPEVRFSDEVAGHTEPGILFHTQKPIAGLIGDSHGALFGQTCFKTGMAKATYGTGSSIMMNIGTKALDAPQGLVTSIGYSCGKQIHYVFEGNIHCTGDTLNWLKNEVGLISHASETESLANSVPDNNNVYFVPAFVGLGAPYWDNQARACLSGMGRNTTKAHIVRAALESIAFQVNDLISLMEEKGGIQLQELRVDGGPTRNKFLMQFQSDLLQQEVSPSEIEEASALGSAYMAGLAFGFWGNPDELEQLRVAGKTYQPKQNKDEIAGLVTGWQKAVERARLH</sequence>
<feature type="domain" description="Carbohydrate kinase FGGY C-terminal" evidence="13">
    <location>
        <begin position="264"/>
        <end position="452"/>
    </location>
</feature>
<dbReference type="InterPro" id="IPR005999">
    <property type="entry name" value="Glycerol_kin"/>
</dbReference>
<dbReference type="GO" id="GO:0004370">
    <property type="term" value="F:glycerol kinase activity"/>
    <property type="evidence" value="ECO:0007669"/>
    <property type="project" value="UniProtKB-EC"/>
</dbReference>
<dbReference type="PIRSF" id="PIRSF000538">
    <property type="entry name" value="GlpK"/>
    <property type="match status" value="1"/>
</dbReference>
<evidence type="ECO:0000256" key="8">
    <source>
        <dbReference type="ARBA" id="ARBA00022840"/>
    </source>
</evidence>
<comment type="caution">
    <text evidence="14">The sequence shown here is derived from an EMBL/GenBank/DDBJ whole genome shotgun (WGS) entry which is preliminary data.</text>
</comment>
<dbReference type="GO" id="GO:0005829">
    <property type="term" value="C:cytosol"/>
    <property type="evidence" value="ECO:0007669"/>
    <property type="project" value="TreeGrafter"/>
</dbReference>
<dbReference type="PROSITE" id="PS00933">
    <property type="entry name" value="FGGY_KINASES_1"/>
    <property type="match status" value="1"/>
</dbReference>
<dbReference type="RefSeq" id="WP_282590385.1">
    <property type="nucleotide sequence ID" value="NZ_JAPAAF010000003.1"/>
</dbReference>
<dbReference type="PANTHER" id="PTHR10196">
    <property type="entry name" value="SUGAR KINASE"/>
    <property type="match status" value="1"/>
</dbReference>
<comment type="pathway">
    <text evidence="1">Polyol metabolism; glycerol degradation via glycerol kinase pathway; sn-glycerol 3-phosphate from glycerol: step 1/1.</text>
</comment>
<dbReference type="Proteomes" id="UP001163821">
    <property type="component" value="Unassembled WGS sequence"/>
</dbReference>
<dbReference type="FunFam" id="3.30.420.40:FF:000007">
    <property type="entry name" value="Glycerol kinase"/>
    <property type="match status" value="1"/>
</dbReference>
<keyword evidence="15" id="KW-1185">Reference proteome</keyword>
<dbReference type="PROSITE" id="PS00445">
    <property type="entry name" value="FGGY_KINASES_2"/>
    <property type="match status" value="1"/>
</dbReference>
<evidence type="ECO:0000256" key="6">
    <source>
        <dbReference type="ARBA" id="ARBA00022777"/>
    </source>
</evidence>
<proteinExistence type="inferred from homology"/>
<dbReference type="Gene3D" id="3.30.420.40">
    <property type="match status" value="2"/>
</dbReference>
<evidence type="ECO:0000256" key="7">
    <source>
        <dbReference type="ARBA" id="ARBA00022798"/>
    </source>
</evidence>
<dbReference type="InterPro" id="IPR018484">
    <property type="entry name" value="FGGY_N"/>
</dbReference>
<dbReference type="CDD" id="cd07769">
    <property type="entry name" value="ASKHA_NBD_FGGY_GK"/>
    <property type="match status" value="1"/>
</dbReference>
<dbReference type="GO" id="GO:0019563">
    <property type="term" value="P:glycerol catabolic process"/>
    <property type="evidence" value="ECO:0007669"/>
    <property type="project" value="TreeGrafter"/>
</dbReference>
<evidence type="ECO:0000256" key="3">
    <source>
        <dbReference type="ARBA" id="ARBA00012099"/>
    </source>
</evidence>
<organism evidence="14 15">
    <name type="scientific">Gaoshiqia sediminis</name>
    <dbReference type="NCBI Taxonomy" id="2986998"/>
    <lineage>
        <taxon>Bacteria</taxon>
        <taxon>Pseudomonadati</taxon>
        <taxon>Bacteroidota</taxon>
        <taxon>Bacteroidia</taxon>
        <taxon>Marinilabiliales</taxon>
        <taxon>Prolixibacteraceae</taxon>
        <taxon>Gaoshiqia</taxon>
    </lineage>
</organism>
<comment type="similarity">
    <text evidence="2 11">Belongs to the FGGY kinase family.</text>
</comment>
<dbReference type="InterPro" id="IPR018483">
    <property type="entry name" value="Carb_kinase_FGGY_CS"/>
</dbReference>
<dbReference type="AlphaFoldDB" id="A0AA42C979"/>
<evidence type="ECO:0000256" key="9">
    <source>
        <dbReference type="ARBA" id="ARBA00043149"/>
    </source>
</evidence>
<evidence type="ECO:0000256" key="4">
    <source>
        <dbReference type="ARBA" id="ARBA00022679"/>
    </source>
</evidence>
<keyword evidence="8" id="KW-0067">ATP-binding</keyword>
<keyword evidence="7" id="KW-0319">Glycerol metabolism</keyword>
<evidence type="ECO:0000256" key="11">
    <source>
        <dbReference type="RuleBase" id="RU003733"/>
    </source>
</evidence>
<evidence type="ECO:0000256" key="2">
    <source>
        <dbReference type="ARBA" id="ARBA00009156"/>
    </source>
</evidence>